<evidence type="ECO:0000313" key="10">
    <source>
        <dbReference type="EMBL" id="UTY37962.1"/>
    </source>
</evidence>
<dbReference type="Proteomes" id="UP001060112">
    <property type="component" value="Chromosome"/>
</dbReference>
<dbReference type="CDD" id="cd03225">
    <property type="entry name" value="ABC_cobalt_CbiO_domain1"/>
    <property type="match status" value="1"/>
</dbReference>
<keyword evidence="11" id="KW-1185">Reference proteome</keyword>
<dbReference type="EC" id="7.-.-.-" evidence="8"/>
<keyword evidence="5 8" id="KW-0067">ATP-binding</keyword>
<protein>
    <recommendedName>
        <fullName evidence="8">Energy-coupling factor transporter ATP-binding protein EcfA2</fullName>
        <ecNumber evidence="8">7.-.-.-</ecNumber>
    </recommendedName>
</protein>
<evidence type="ECO:0000256" key="7">
    <source>
        <dbReference type="ARBA" id="ARBA00023136"/>
    </source>
</evidence>
<evidence type="ECO:0000256" key="1">
    <source>
        <dbReference type="ARBA" id="ARBA00004202"/>
    </source>
</evidence>
<dbReference type="PROSITE" id="PS50893">
    <property type="entry name" value="ABC_TRANSPORTER_2"/>
    <property type="match status" value="1"/>
</dbReference>
<comment type="subunit">
    <text evidence="8">Forms a stable energy-coupling factor (ECF) transporter complex composed of 2 membrane-embedded substrate-binding proteins (S component), 2 ATP-binding proteins (A component) and 2 transmembrane proteins (T component).</text>
</comment>
<dbReference type="InterPro" id="IPR017871">
    <property type="entry name" value="ABC_transporter-like_CS"/>
</dbReference>
<feature type="domain" description="ABC transporter" evidence="9">
    <location>
        <begin position="3"/>
        <end position="245"/>
    </location>
</feature>
<keyword evidence="4 8" id="KW-0547">Nucleotide-binding</keyword>
<evidence type="ECO:0000256" key="2">
    <source>
        <dbReference type="ARBA" id="ARBA00022448"/>
    </source>
</evidence>
<dbReference type="InterPro" id="IPR003439">
    <property type="entry name" value="ABC_transporter-like_ATP-bd"/>
</dbReference>
<organism evidence="10 11">
    <name type="scientific">Allocoprobacillus halotolerans</name>
    <dbReference type="NCBI Taxonomy" id="2944914"/>
    <lineage>
        <taxon>Bacteria</taxon>
        <taxon>Bacillati</taxon>
        <taxon>Bacillota</taxon>
        <taxon>Erysipelotrichia</taxon>
        <taxon>Erysipelotrichales</taxon>
        <taxon>Erysipelotrichaceae</taxon>
        <taxon>Allocoprobacillus</taxon>
    </lineage>
</organism>
<keyword evidence="2 8" id="KW-0813">Transport</keyword>
<evidence type="ECO:0000256" key="5">
    <source>
        <dbReference type="ARBA" id="ARBA00022840"/>
    </source>
</evidence>
<keyword evidence="7 8" id="KW-0472">Membrane</keyword>
<evidence type="ECO:0000256" key="4">
    <source>
        <dbReference type="ARBA" id="ARBA00022741"/>
    </source>
</evidence>
<dbReference type="Pfam" id="PF00005">
    <property type="entry name" value="ABC_tran"/>
    <property type="match status" value="1"/>
</dbReference>
<dbReference type="PANTHER" id="PTHR43553:SF27">
    <property type="entry name" value="ENERGY-COUPLING FACTOR TRANSPORTER ATP-BINDING PROTEIN ECFA2"/>
    <property type="match status" value="1"/>
</dbReference>
<dbReference type="NCBIfam" id="TIGR04521">
    <property type="entry name" value="ECF_ATPase_2"/>
    <property type="match status" value="1"/>
</dbReference>
<name>A0ABY5HY13_9FIRM</name>
<evidence type="ECO:0000259" key="9">
    <source>
        <dbReference type="PROSITE" id="PS50893"/>
    </source>
</evidence>
<dbReference type="EMBL" id="CP101620">
    <property type="protein sequence ID" value="UTY37962.1"/>
    <property type="molecule type" value="Genomic_DNA"/>
</dbReference>
<dbReference type="SUPFAM" id="SSF52540">
    <property type="entry name" value="P-loop containing nucleoside triphosphate hydrolases"/>
    <property type="match status" value="1"/>
</dbReference>
<dbReference type="RefSeq" id="WP_290137960.1">
    <property type="nucleotide sequence ID" value="NZ_CP101620.1"/>
</dbReference>
<evidence type="ECO:0000313" key="11">
    <source>
        <dbReference type="Proteomes" id="UP001060112"/>
    </source>
</evidence>
<proteinExistence type="inferred from homology"/>
<evidence type="ECO:0000256" key="8">
    <source>
        <dbReference type="RuleBase" id="RU365104"/>
    </source>
</evidence>
<dbReference type="InterPro" id="IPR027417">
    <property type="entry name" value="P-loop_NTPase"/>
</dbReference>
<comment type="subcellular location">
    <subcellularLocation>
        <location evidence="1 8">Cell membrane</location>
        <topology evidence="1 8">Peripheral membrane protein</topology>
    </subcellularLocation>
</comment>
<evidence type="ECO:0000256" key="6">
    <source>
        <dbReference type="ARBA" id="ARBA00022967"/>
    </source>
</evidence>
<dbReference type="InterPro" id="IPR015856">
    <property type="entry name" value="ABC_transpr_CbiO/EcfA_su"/>
</dbReference>
<keyword evidence="3 8" id="KW-1003">Cell membrane</keyword>
<keyword evidence="6" id="KW-1278">Translocase</keyword>
<dbReference type="InterPro" id="IPR003593">
    <property type="entry name" value="AAA+_ATPase"/>
</dbReference>
<dbReference type="InterPro" id="IPR050095">
    <property type="entry name" value="ECF_ABC_transporter_ATP-bd"/>
</dbReference>
<reference evidence="10" key="1">
    <citation type="submission" date="2022-07" db="EMBL/GenBank/DDBJ databases">
        <title>Faecal culturing of patients with breast cancer.</title>
        <authorList>
            <person name="Teng N.M.Y."/>
            <person name="Kiu R."/>
            <person name="Evans R."/>
            <person name="Baker D.J."/>
            <person name="Zenner C."/>
            <person name="Robinson S.D."/>
            <person name="Hall L.J."/>
        </authorList>
    </citation>
    <scope>NUCLEOTIDE SEQUENCE</scope>
    <source>
        <strain evidence="10">LH1062</strain>
    </source>
</reference>
<gene>
    <name evidence="10" type="ORF">NMU03_09605</name>
</gene>
<sequence>MSITFKEVEHTYSPETPFAYHALKGVNLGIKQGSMTALIGHTGSGKSTLIQHINALLLPTSGEIQVEDFFITATDKPSSLKPLRKKAGLVFQFPEYQLFEETILKDIIFGPKNFGINEQEAIDIAKKMIKLVGLDESYLERSPFDLSGGQKRRIAIAGILAMNPDILILDEPTAGLDPQGAKEMLQLFKKVNQEGKTVILVSHDMNQVLEYCDDVIVMNHGCVEKHVSVSELFKETEYLTSLSIDLPMITSFILELNKNGFHIDPSIKDINVLIQEIGGQLNE</sequence>
<dbReference type="InterPro" id="IPR030946">
    <property type="entry name" value="EcfA2"/>
</dbReference>
<comment type="function">
    <text evidence="8">ATP-binding (A) component of a common energy-coupling factor (ECF) ABC-transporter complex.</text>
</comment>
<comment type="similarity">
    <text evidence="8">Belongs to the ABC transporter superfamily. Energy-coupling factor EcfA family.</text>
</comment>
<evidence type="ECO:0000256" key="3">
    <source>
        <dbReference type="ARBA" id="ARBA00022475"/>
    </source>
</evidence>
<dbReference type="PROSITE" id="PS00211">
    <property type="entry name" value="ABC_TRANSPORTER_1"/>
    <property type="match status" value="1"/>
</dbReference>
<accession>A0ABY5HY13</accession>
<dbReference type="Gene3D" id="3.40.50.300">
    <property type="entry name" value="P-loop containing nucleotide triphosphate hydrolases"/>
    <property type="match status" value="1"/>
</dbReference>
<dbReference type="SMART" id="SM00382">
    <property type="entry name" value="AAA"/>
    <property type="match status" value="1"/>
</dbReference>
<dbReference type="PANTHER" id="PTHR43553">
    <property type="entry name" value="HEAVY METAL TRANSPORTER"/>
    <property type="match status" value="1"/>
</dbReference>